<keyword evidence="2" id="KW-1185">Reference proteome</keyword>
<accession>A0A4D6NRV7</accession>
<sequence length="239" mass="26058">MCRESCRIVLALDFWFCLRFLEFSRNRLAAHELPPGGTWGYTHFLGSRMNCLAAGQESPGAELLIVVFVCFDWFVSTGNVQTVLSPGGVSEPPGRQENKSVTVVTAGSERLAVGEGCARRRWARDAPGGDDKAWRLAVGDARQAVAVLRGYCRRVAPGGGFGSVIVCEERFYTALGEPGGLGSPVECASCGLYDEVRVIALFRCDAVAMLFPRVDYQVVACSRRGEWTLVQRRSIIALT</sequence>
<dbReference type="Proteomes" id="UP000501690">
    <property type="component" value="Linkage Group LG11"/>
</dbReference>
<reference evidence="1 2" key="1">
    <citation type="submission" date="2019-04" db="EMBL/GenBank/DDBJ databases">
        <title>An improved genome assembly and genetic linkage map for asparagus bean, Vigna unguiculata ssp. sesquipedialis.</title>
        <authorList>
            <person name="Xia Q."/>
            <person name="Zhang R."/>
            <person name="Dong Y."/>
        </authorList>
    </citation>
    <scope>NUCLEOTIDE SEQUENCE [LARGE SCALE GENOMIC DNA]</scope>
    <source>
        <tissue evidence="1">Leaf</tissue>
    </source>
</reference>
<dbReference type="EMBL" id="CP039355">
    <property type="protein sequence ID" value="QCE15005.1"/>
    <property type="molecule type" value="Genomic_DNA"/>
</dbReference>
<protein>
    <submittedName>
        <fullName evidence="1">Uncharacterized protein</fullName>
    </submittedName>
</protein>
<dbReference type="AlphaFoldDB" id="A0A4D6NRV7"/>
<gene>
    <name evidence="1" type="ORF">DEO72_LG11g2013</name>
</gene>
<evidence type="ECO:0000313" key="1">
    <source>
        <dbReference type="EMBL" id="QCE15005.1"/>
    </source>
</evidence>
<name>A0A4D6NRV7_VIGUN</name>
<proteinExistence type="predicted"/>
<organism evidence="1 2">
    <name type="scientific">Vigna unguiculata</name>
    <name type="common">Cowpea</name>
    <dbReference type="NCBI Taxonomy" id="3917"/>
    <lineage>
        <taxon>Eukaryota</taxon>
        <taxon>Viridiplantae</taxon>
        <taxon>Streptophyta</taxon>
        <taxon>Embryophyta</taxon>
        <taxon>Tracheophyta</taxon>
        <taxon>Spermatophyta</taxon>
        <taxon>Magnoliopsida</taxon>
        <taxon>eudicotyledons</taxon>
        <taxon>Gunneridae</taxon>
        <taxon>Pentapetalae</taxon>
        <taxon>rosids</taxon>
        <taxon>fabids</taxon>
        <taxon>Fabales</taxon>
        <taxon>Fabaceae</taxon>
        <taxon>Papilionoideae</taxon>
        <taxon>50 kb inversion clade</taxon>
        <taxon>NPAAA clade</taxon>
        <taxon>indigoferoid/millettioid clade</taxon>
        <taxon>Phaseoleae</taxon>
        <taxon>Vigna</taxon>
    </lineage>
</organism>
<evidence type="ECO:0000313" key="2">
    <source>
        <dbReference type="Proteomes" id="UP000501690"/>
    </source>
</evidence>